<proteinExistence type="predicted"/>
<reference evidence="2 3" key="1">
    <citation type="submission" date="2015-09" db="EMBL/GenBank/DDBJ databases">
        <authorList>
            <consortium name="Pathogen Informatics"/>
        </authorList>
    </citation>
    <scope>NUCLEOTIDE SEQUENCE [LARGE SCALE GENOMIC DNA]</scope>
    <source>
        <strain evidence="2 3">2789STDY5608850</strain>
    </source>
</reference>
<keyword evidence="2" id="KW-0413">Isomerase</keyword>
<dbReference type="SUPFAM" id="SSF51658">
    <property type="entry name" value="Xylose isomerase-like"/>
    <property type="match status" value="1"/>
</dbReference>
<evidence type="ECO:0000259" key="1">
    <source>
        <dbReference type="Pfam" id="PF01261"/>
    </source>
</evidence>
<dbReference type="Gene3D" id="3.20.20.150">
    <property type="entry name" value="Divalent-metal-dependent TIM barrel enzymes"/>
    <property type="match status" value="1"/>
</dbReference>
<sequence length="295" mass="33365">MKLANVSWGWTPIPEDMPHGDSLIRIADQIRELGFEGVDYLGTPEALDEFFTEEACRALGDHSRSIGLEPNVFVFQDASWNDACSEKREDSVRHFEKAAQAAKWIGCRIVSTLVPMPCGATPWKFNPAAPAIKQGYHMPADYCYQKDWDTLMDSYRKCLAIAKRYGLRMSVECFPYSMISTPHAMLQLLKDVDDPDFGIQLDTNHLIMQHIDPEWTIYMLGGKRIFNVHCKDSDAVSRNNIPAGCGITDYPAVIQALKNVGYDGNLSVELEFTDNPRRYNKQAMDHLKLCLAGEY</sequence>
<organism evidence="2 3">
    <name type="scientific">Hungatella hathewayi</name>
    <dbReference type="NCBI Taxonomy" id="154046"/>
    <lineage>
        <taxon>Bacteria</taxon>
        <taxon>Bacillati</taxon>
        <taxon>Bacillota</taxon>
        <taxon>Clostridia</taxon>
        <taxon>Lachnospirales</taxon>
        <taxon>Lachnospiraceae</taxon>
        <taxon>Hungatella</taxon>
    </lineage>
</organism>
<dbReference type="GO" id="GO:0016853">
    <property type="term" value="F:isomerase activity"/>
    <property type="evidence" value="ECO:0007669"/>
    <property type="project" value="UniProtKB-KW"/>
</dbReference>
<evidence type="ECO:0000313" key="3">
    <source>
        <dbReference type="Proteomes" id="UP000095651"/>
    </source>
</evidence>
<accession>A0A174IIX1</accession>
<dbReference type="EMBL" id="CYZE01000013">
    <property type="protein sequence ID" value="CUO86331.1"/>
    <property type="molecule type" value="Genomic_DNA"/>
</dbReference>
<name>A0A174IIX1_9FIRM</name>
<dbReference type="PANTHER" id="PTHR12110">
    <property type="entry name" value="HYDROXYPYRUVATE ISOMERASE"/>
    <property type="match status" value="1"/>
</dbReference>
<dbReference type="InterPro" id="IPR036237">
    <property type="entry name" value="Xyl_isomerase-like_sf"/>
</dbReference>
<dbReference type="PANTHER" id="PTHR12110:SF21">
    <property type="entry name" value="XYLOSE ISOMERASE-LIKE TIM BARREL DOMAIN-CONTAINING PROTEIN"/>
    <property type="match status" value="1"/>
</dbReference>
<dbReference type="Pfam" id="PF01261">
    <property type="entry name" value="AP_endonuc_2"/>
    <property type="match status" value="1"/>
</dbReference>
<evidence type="ECO:0000313" key="2">
    <source>
        <dbReference type="EMBL" id="CUO86331.1"/>
    </source>
</evidence>
<dbReference type="InterPro" id="IPR050312">
    <property type="entry name" value="IolE/XylAMocC-like"/>
</dbReference>
<dbReference type="InterPro" id="IPR013022">
    <property type="entry name" value="Xyl_isomerase-like_TIM-brl"/>
</dbReference>
<dbReference type="Proteomes" id="UP000095651">
    <property type="component" value="Unassembled WGS sequence"/>
</dbReference>
<protein>
    <submittedName>
        <fullName evidence="2">Xylose isomerase domain-containing protein TIM barrel</fullName>
    </submittedName>
</protein>
<feature type="domain" description="Xylose isomerase-like TIM barrel" evidence="1">
    <location>
        <begin position="28"/>
        <end position="288"/>
    </location>
</feature>
<dbReference type="AlphaFoldDB" id="A0A174IIX1"/>
<gene>
    <name evidence="2" type="ORF">ERS852407_04209</name>
</gene>